<protein>
    <recommendedName>
        <fullName evidence="2">Knr4/Smi1-like domain-containing protein</fullName>
    </recommendedName>
</protein>
<dbReference type="Proteomes" id="UP001501637">
    <property type="component" value="Unassembled WGS sequence"/>
</dbReference>
<evidence type="ECO:0000313" key="3">
    <source>
        <dbReference type="EMBL" id="GAA3084389.1"/>
    </source>
</evidence>
<organism evidence="3 4">
    <name type="scientific">Streptomyces rectiviolaceus</name>
    <dbReference type="NCBI Taxonomy" id="332591"/>
    <lineage>
        <taxon>Bacteria</taxon>
        <taxon>Bacillati</taxon>
        <taxon>Actinomycetota</taxon>
        <taxon>Actinomycetes</taxon>
        <taxon>Kitasatosporales</taxon>
        <taxon>Streptomycetaceae</taxon>
        <taxon>Streptomyces</taxon>
    </lineage>
</organism>
<dbReference type="Pfam" id="PF09346">
    <property type="entry name" value="SMI1_KNR4"/>
    <property type="match status" value="1"/>
</dbReference>
<evidence type="ECO:0000256" key="1">
    <source>
        <dbReference type="SAM" id="MobiDB-lite"/>
    </source>
</evidence>
<name>A0ABP6M977_9ACTN</name>
<keyword evidence="4" id="KW-1185">Reference proteome</keyword>
<feature type="region of interest" description="Disordered" evidence="1">
    <location>
        <begin position="189"/>
        <end position="219"/>
    </location>
</feature>
<dbReference type="InterPro" id="IPR037883">
    <property type="entry name" value="Knr4/Smi1-like_sf"/>
</dbReference>
<dbReference type="PANTHER" id="PTHR47432:SF1">
    <property type="entry name" value="CELL WALL ASSEMBLY REGULATOR SMI1"/>
    <property type="match status" value="1"/>
</dbReference>
<dbReference type="RefSeq" id="WP_344518667.1">
    <property type="nucleotide sequence ID" value="NZ_BAAAUG010000013.1"/>
</dbReference>
<dbReference type="PANTHER" id="PTHR47432">
    <property type="entry name" value="CELL WALL ASSEMBLY REGULATOR SMI1"/>
    <property type="match status" value="1"/>
</dbReference>
<proteinExistence type="predicted"/>
<dbReference type="InterPro" id="IPR051873">
    <property type="entry name" value="KNR4/SMI1_regulator"/>
</dbReference>
<sequence>MSVEESWGKIERWIVQHAPEEDPLPPPCTRADLDALYESLGGRLPDDVERSLLRHNGSGLTVILPPGFTLLSVEDVLEKRATWLKYAAPDDCNLAEGDKPFLVPFAALSVIQLLVDIRTGRIGWWDIEQGFFWERDPLWCSFTSALDFVGNLLASPPPWIAILPGDDEWEVTDRHPDFPGTLVWTEDPVDWPPAGLEADPEYLSSPRAPLPGDEWADGV</sequence>
<evidence type="ECO:0000313" key="4">
    <source>
        <dbReference type="Proteomes" id="UP001501637"/>
    </source>
</evidence>
<dbReference type="EMBL" id="BAAAUG010000013">
    <property type="protein sequence ID" value="GAA3084389.1"/>
    <property type="molecule type" value="Genomic_DNA"/>
</dbReference>
<dbReference type="SUPFAM" id="SSF160631">
    <property type="entry name" value="SMI1/KNR4-like"/>
    <property type="match status" value="1"/>
</dbReference>
<feature type="domain" description="Knr4/Smi1-like" evidence="2">
    <location>
        <begin position="27"/>
        <end position="144"/>
    </location>
</feature>
<accession>A0ABP6M977</accession>
<evidence type="ECO:0000259" key="2">
    <source>
        <dbReference type="Pfam" id="PF09346"/>
    </source>
</evidence>
<gene>
    <name evidence="3" type="ORF">GCM10010449_05220</name>
</gene>
<comment type="caution">
    <text evidence="3">The sequence shown here is derived from an EMBL/GenBank/DDBJ whole genome shotgun (WGS) entry which is preliminary data.</text>
</comment>
<reference evidence="4" key="1">
    <citation type="journal article" date="2019" name="Int. J. Syst. Evol. Microbiol.">
        <title>The Global Catalogue of Microorganisms (GCM) 10K type strain sequencing project: providing services to taxonomists for standard genome sequencing and annotation.</title>
        <authorList>
            <consortium name="The Broad Institute Genomics Platform"/>
            <consortium name="The Broad Institute Genome Sequencing Center for Infectious Disease"/>
            <person name="Wu L."/>
            <person name="Ma J."/>
        </authorList>
    </citation>
    <scope>NUCLEOTIDE SEQUENCE [LARGE SCALE GENOMIC DNA]</scope>
    <source>
        <strain evidence="4">JCM 9092</strain>
    </source>
</reference>
<dbReference type="InterPro" id="IPR018958">
    <property type="entry name" value="Knr4/Smi1-like_dom"/>
</dbReference>